<reference evidence="1 2" key="1">
    <citation type="submission" date="2016-11" db="EMBL/GenBank/DDBJ databases">
        <authorList>
            <person name="Jaros S."/>
            <person name="Januszkiewicz K."/>
            <person name="Wedrychowicz H."/>
        </authorList>
    </citation>
    <scope>NUCLEOTIDE SEQUENCE [LARGE SCALE GENOMIC DNA]</scope>
    <source>
        <strain evidence="1 2">DSM 9705</strain>
    </source>
</reference>
<proteinExistence type="predicted"/>
<protein>
    <submittedName>
        <fullName evidence="1">Uncharacterized protein</fullName>
    </submittedName>
</protein>
<accession>A0A1M5UJB9</accession>
<dbReference type="AlphaFoldDB" id="A0A1M5UJB9"/>
<gene>
    <name evidence="1" type="ORF">SAMN02745124_01203</name>
</gene>
<keyword evidence="2" id="KW-1185">Reference proteome</keyword>
<dbReference type="OrthoDB" id="9885754at2"/>
<dbReference type="EMBL" id="FQXS01000005">
    <property type="protein sequence ID" value="SHH63172.1"/>
    <property type="molecule type" value="Genomic_DNA"/>
</dbReference>
<sequence>MSRPPIKEESTVKLGGVIVAKYHAYEDYVEQILIVLAKKKFFAVVAHGRQAQRSFRVPVGTTVSVSGTILEYPLPKECGYRVVYAVYCQRMKFGNALEQVPPDPLEEYMQLPKHQIFVKCDSLNRGSH</sequence>
<evidence type="ECO:0000313" key="2">
    <source>
        <dbReference type="Proteomes" id="UP000184139"/>
    </source>
</evidence>
<dbReference type="RefSeq" id="WP_073374236.1">
    <property type="nucleotide sequence ID" value="NZ_FQXS01000005.1"/>
</dbReference>
<name>A0A1M5UJB9_9BACT</name>
<organism evidence="1 2">
    <name type="scientific">Desulfofustis glycolicus DSM 9705</name>
    <dbReference type="NCBI Taxonomy" id="1121409"/>
    <lineage>
        <taxon>Bacteria</taxon>
        <taxon>Pseudomonadati</taxon>
        <taxon>Thermodesulfobacteriota</taxon>
        <taxon>Desulfobulbia</taxon>
        <taxon>Desulfobulbales</taxon>
        <taxon>Desulfocapsaceae</taxon>
        <taxon>Desulfofustis</taxon>
    </lineage>
</organism>
<evidence type="ECO:0000313" key="1">
    <source>
        <dbReference type="EMBL" id="SHH63172.1"/>
    </source>
</evidence>
<dbReference type="Proteomes" id="UP000184139">
    <property type="component" value="Unassembled WGS sequence"/>
</dbReference>